<name>A0ABW9R9Y2_9GAMM</name>
<dbReference type="InterPro" id="IPR052563">
    <property type="entry name" value="FliK"/>
</dbReference>
<reference evidence="3 4" key="1">
    <citation type="submission" date="2019-11" db="EMBL/GenBank/DDBJ databases">
        <title>Erwinia sp. nov., isolated from feces of birds in Tibet plateau of China.</title>
        <authorList>
            <person name="Ge Y."/>
        </authorList>
    </citation>
    <scope>NUCLEOTIDE SEQUENCE [LARGE SCALE GENOMIC DNA]</scope>
    <source>
        <strain evidence="3 4">J316</strain>
    </source>
</reference>
<evidence type="ECO:0000256" key="1">
    <source>
        <dbReference type="SAM" id="MobiDB-lite"/>
    </source>
</evidence>
<evidence type="ECO:0000313" key="4">
    <source>
        <dbReference type="Proteomes" id="UP000480164"/>
    </source>
</evidence>
<dbReference type="Proteomes" id="UP000480164">
    <property type="component" value="Unassembled WGS sequence"/>
</dbReference>
<dbReference type="InterPro" id="IPR021136">
    <property type="entry name" value="Flagellar_hook_control-like_C"/>
</dbReference>
<dbReference type="CDD" id="cd17470">
    <property type="entry name" value="T3SS_Flik_C"/>
    <property type="match status" value="1"/>
</dbReference>
<feature type="region of interest" description="Disordered" evidence="1">
    <location>
        <begin position="569"/>
        <end position="609"/>
    </location>
</feature>
<protein>
    <recommendedName>
        <fullName evidence="2">Flagellar hook-length control protein-like C-terminal domain-containing protein</fullName>
    </recommendedName>
</protein>
<dbReference type="RefSeq" id="WP_154752228.1">
    <property type="nucleotide sequence ID" value="NZ_WLZX01000002.1"/>
</dbReference>
<dbReference type="InterPro" id="IPR038610">
    <property type="entry name" value="FliK-like_C_sf"/>
</dbReference>
<feature type="domain" description="Flagellar hook-length control protein-like C-terminal" evidence="2">
    <location>
        <begin position="492"/>
        <end position="573"/>
    </location>
</feature>
<dbReference type="PANTHER" id="PTHR37533">
    <property type="entry name" value="FLAGELLAR HOOK-LENGTH CONTROL PROTEIN"/>
    <property type="match status" value="1"/>
</dbReference>
<keyword evidence="4" id="KW-1185">Reference proteome</keyword>
<comment type="caution">
    <text evidence="3">The sequence shown here is derived from an EMBL/GenBank/DDBJ whole genome shotgun (WGS) entry which is preliminary data.</text>
</comment>
<accession>A0ABW9R9Y2</accession>
<gene>
    <name evidence="3" type="ORF">GK011_08335</name>
</gene>
<dbReference type="Pfam" id="PF02120">
    <property type="entry name" value="Flg_hook"/>
    <property type="match status" value="1"/>
</dbReference>
<dbReference type="Gene3D" id="3.30.750.140">
    <property type="match status" value="1"/>
</dbReference>
<proteinExistence type="predicted"/>
<evidence type="ECO:0000313" key="3">
    <source>
        <dbReference type="EMBL" id="MTD26943.1"/>
    </source>
</evidence>
<evidence type="ECO:0000259" key="2">
    <source>
        <dbReference type="Pfam" id="PF02120"/>
    </source>
</evidence>
<organism evidence="3 4">
    <name type="scientific">Erwinia sorbitola</name>
    <dbReference type="NCBI Taxonomy" id="2681984"/>
    <lineage>
        <taxon>Bacteria</taxon>
        <taxon>Pseudomonadati</taxon>
        <taxon>Pseudomonadota</taxon>
        <taxon>Gammaproteobacteria</taxon>
        <taxon>Enterobacterales</taxon>
        <taxon>Erwiniaceae</taxon>
        <taxon>Erwinia</taxon>
    </lineage>
</organism>
<dbReference type="EMBL" id="WLZX01000002">
    <property type="protein sequence ID" value="MTD26943.1"/>
    <property type="molecule type" value="Genomic_DNA"/>
</dbReference>
<sequence length="609" mass="63709">MPTMLSGTGAPGMATTLLPGLRPPAAASSLPGVALEESRLAMVIGMSSQPERESTDLPAHRDIEQQADESDPEQLLELLLAAPIATLPEAMGTLHTPAVILPEVQTQDLLMNQGVVPSEAPLQTQQQALVDTQPAAAVQTGDAPRIQAQVQPAAAVQTGDAARVQAQVQPASAVQTGDAARVQAQIQPAAAVQTGDAARVQAQVQPAPAVQTGDAARVQAQVQPAPAVQTGDAARIQAQVQPAAAVQTEDAARVQAQIQPAAAVQTKDAARVQAQVQPASAVHSEDLTRVHTQVQPAAAVQTGNAARAQTQPAVALQTRQQVIQPRTTTMASAQAQPQVGIVADNLIKSAARDEVATENASLLRNSILAAGSSPAALRLQETASASVRRSEQLPAGKANQLSNEHVPLPAILQNAPTKLATPADALLVSRSVQQVLRADREAIAADSILQHPAPALFNALLRGEAAGKTLPAIVLPAAPEQQAEALHKALAERLEMQIDRGVQKATIRLDPPNMGKVDISIHFESGKLQVQIQAAQPEVARLLQQISNEMRASLSEQNNVQVNVQVSTHNGDSRQQQRHHKPPELAIAENNEEVTTAQRGTDGTILTMA</sequence>
<dbReference type="PANTHER" id="PTHR37533:SF2">
    <property type="entry name" value="FLAGELLAR HOOK-LENGTH CONTROL PROTEIN"/>
    <property type="match status" value="1"/>
</dbReference>